<feature type="signal peptide" evidence="2">
    <location>
        <begin position="1"/>
        <end position="19"/>
    </location>
</feature>
<dbReference type="EMBL" id="CP119312">
    <property type="protein sequence ID" value="WEK04007.1"/>
    <property type="molecule type" value="Genomic_DNA"/>
</dbReference>
<name>A0AAJ5VUV6_9HYPH</name>
<sequence length="416" mass="44544">MRFGIGLLILALSASSSLAREENLNGVVVDVPSDWEVQRGEAGSMLISQEFPETDEYEQGAVIIQLIAPRGVEGTLAQGMAQVVNAFPDMAEEDTTTDSAGVTSNGYEVLMEYRCCGRIQDISAGLTTIAVGSPTKQAYLQMVSMNMDGDREDEIDAEFATMARTMRLNESDELFAVAPKDGDGGLEGVYTYLRTGLTLNPFGGMDFTADSEITVFDTSGLFSDTIPANMDMAAHCADHPRDCGTYKVTGGGFWGGAKQLEMRSVIDDFGTFEVEVSSLDDQDGGLSIDDNFHARLPAFDAGTTFDGQWRYFWAQTGSMAFSSNSVAVERLLTMTPDGRFEQTGFSGASGSVDGGTGTTSFATGSDRPLESGTYRVDGYTLVLSGDDGSEQMLSLFAPDIGSDELLVINGSNYLKQ</sequence>
<evidence type="ECO:0000256" key="2">
    <source>
        <dbReference type="SAM" id="SignalP"/>
    </source>
</evidence>
<proteinExistence type="predicted"/>
<feature type="region of interest" description="Disordered" evidence="1">
    <location>
        <begin position="345"/>
        <end position="369"/>
    </location>
</feature>
<dbReference type="Proteomes" id="UP001217476">
    <property type="component" value="Chromosome"/>
</dbReference>
<dbReference type="AlphaFoldDB" id="A0AAJ5VUV6"/>
<evidence type="ECO:0000313" key="4">
    <source>
        <dbReference type="Proteomes" id="UP001217476"/>
    </source>
</evidence>
<protein>
    <submittedName>
        <fullName evidence="3">Uncharacterized protein</fullName>
    </submittedName>
</protein>
<evidence type="ECO:0000313" key="3">
    <source>
        <dbReference type="EMBL" id="WEK04007.1"/>
    </source>
</evidence>
<keyword evidence="2" id="KW-0732">Signal</keyword>
<reference evidence="3" key="1">
    <citation type="submission" date="2023-03" db="EMBL/GenBank/DDBJ databases">
        <title>Andean soil-derived lignocellulolytic bacterial consortium as a source of novel taxa and putative plastic-active enzymes.</title>
        <authorList>
            <person name="Diaz-Garcia L."/>
            <person name="Chuvochina M."/>
            <person name="Feuerriegel G."/>
            <person name="Bunk B."/>
            <person name="Sproer C."/>
            <person name="Streit W.R."/>
            <person name="Rodriguez L.M."/>
            <person name="Overmann J."/>
            <person name="Jimenez D.J."/>
        </authorList>
    </citation>
    <scope>NUCLEOTIDE SEQUENCE</scope>
    <source>
        <strain evidence="3">MAG 4196</strain>
    </source>
</reference>
<accession>A0AAJ5VUV6</accession>
<organism evidence="3 4">
    <name type="scientific">Candidatus Devosia phytovorans</name>
    <dbReference type="NCBI Taxonomy" id="3121372"/>
    <lineage>
        <taxon>Bacteria</taxon>
        <taxon>Pseudomonadati</taxon>
        <taxon>Pseudomonadota</taxon>
        <taxon>Alphaproteobacteria</taxon>
        <taxon>Hyphomicrobiales</taxon>
        <taxon>Devosiaceae</taxon>
        <taxon>Devosia</taxon>
    </lineage>
</organism>
<evidence type="ECO:0000256" key="1">
    <source>
        <dbReference type="SAM" id="MobiDB-lite"/>
    </source>
</evidence>
<gene>
    <name evidence="3" type="ORF">P0Y65_17740</name>
</gene>
<feature type="chain" id="PRO_5042498503" evidence="2">
    <location>
        <begin position="20"/>
        <end position="416"/>
    </location>
</feature>